<name>A0A0A9C4P0_ARUDO</name>
<dbReference type="EMBL" id="GBRH01227364">
    <property type="protein sequence ID" value="JAD70531.1"/>
    <property type="molecule type" value="Transcribed_RNA"/>
</dbReference>
<proteinExistence type="predicted"/>
<accession>A0A0A9C4P0</accession>
<reference evidence="1" key="1">
    <citation type="submission" date="2014-09" db="EMBL/GenBank/DDBJ databases">
        <authorList>
            <person name="Magalhaes I.L.F."/>
            <person name="Oliveira U."/>
            <person name="Santos F.R."/>
            <person name="Vidigal T.H.D.A."/>
            <person name="Brescovit A.D."/>
            <person name="Santos A.J."/>
        </authorList>
    </citation>
    <scope>NUCLEOTIDE SEQUENCE</scope>
    <source>
        <tissue evidence="1">Shoot tissue taken approximately 20 cm above the soil surface</tissue>
    </source>
</reference>
<evidence type="ECO:0000313" key="1">
    <source>
        <dbReference type="EMBL" id="JAD70531.1"/>
    </source>
</evidence>
<organism evidence="1">
    <name type="scientific">Arundo donax</name>
    <name type="common">Giant reed</name>
    <name type="synonym">Donax arundinaceus</name>
    <dbReference type="NCBI Taxonomy" id="35708"/>
    <lineage>
        <taxon>Eukaryota</taxon>
        <taxon>Viridiplantae</taxon>
        <taxon>Streptophyta</taxon>
        <taxon>Embryophyta</taxon>
        <taxon>Tracheophyta</taxon>
        <taxon>Spermatophyta</taxon>
        <taxon>Magnoliopsida</taxon>
        <taxon>Liliopsida</taxon>
        <taxon>Poales</taxon>
        <taxon>Poaceae</taxon>
        <taxon>PACMAD clade</taxon>
        <taxon>Arundinoideae</taxon>
        <taxon>Arundineae</taxon>
        <taxon>Arundo</taxon>
    </lineage>
</organism>
<sequence>MRSFSIASCNSIIH</sequence>
<reference evidence="1" key="2">
    <citation type="journal article" date="2015" name="Data Brief">
        <title>Shoot transcriptome of the giant reed, Arundo donax.</title>
        <authorList>
            <person name="Barrero R.A."/>
            <person name="Guerrero F.D."/>
            <person name="Moolhuijzen P."/>
            <person name="Goolsby J.A."/>
            <person name="Tidwell J."/>
            <person name="Bellgard S.E."/>
            <person name="Bellgard M.I."/>
        </authorList>
    </citation>
    <scope>NUCLEOTIDE SEQUENCE</scope>
    <source>
        <tissue evidence="1">Shoot tissue taken approximately 20 cm above the soil surface</tissue>
    </source>
</reference>
<protein>
    <submittedName>
        <fullName evidence="1">Uncharacterized protein</fullName>
    </submittedName>
</protein>